<dbReference type="RefSeq" id="WP_100554959.1">
    <property type="nucleotide sequence ID" value="NZ_CP044544.1"/>
</dbReference>
<evidence type="ECO:0000313" key="2">
    <source>
        <dbReference type="EMBL" id="QFI77587.1"/>
    </source>
</evidence>
<name>A0A5P6PH44_9BRAD</name>
<keyword evidence="1" id="KW-0472">Membrane</keyword>
<gene>
    <name evidence="2" type="ORF">F8237_35385</name>
</gene>
<dbReference type="EMBL" id="CP044544">
    <property type="protein sequence ID" value="QFI77587.1"/>
    <property type="molecule type" value="Genomic_DNA"/>
</dbReference>
<dbReference type="OrthoDB" id="9790409at2"/>
<dbReference type="Proteomes" id="UP000325641">
    <property type="component" value="Plasmid pBbPL7HG1"/>
</dbReference>
<keyword evidence="1" id="KW-1133">Transmembrane helix</keyword>
<dbReference type="Pfam" id="PF20398">
    <property type="entry name" value="DUF6691"/>
    <property type="match status" value="1"/>
</dbReference>
<evidence type="ECO:0000313" key="3">
    <source>
        <dbReference type="Proteomes" id="UP000325641"/>
    </source>
</evidence>
<proteinExistence type="predicted"/>
<protein>
    <submittedName>
        <fullName evidence="2">YeeE/YedE family protein</fullName>
    </submittedName>
</protein>
<feature type="transmembrane region" description="Helical" evidence="1">
    <location>
        <begin position="7"/>
        <end position="26"/>
    </location>
</feature>
<feature type="transmembrane region" description="Helical" evidence="1">
    <location>
        <begin position="46"/>
        <end position="63"/>
    </location>
</feature>
<organism evidence="2 3">
    <name type="scientific">Bradyrhizobium betae</name>
    <dbReference type="NCBI Taxonomy" id="244734"/>
    <lineage>
        <taxon>Bacteria</taxon>
        <taxon>Pseudomonadati</taxon>
        <taxon>Pseudomonadota</taxon>
        <taxon>Alphaproteobacteria</taxon>
        <taxon>Hyphomicrobiales</taxon>
        <taxon>Nitrobacteraceae</taxon>
        <taxon>Bradyrhizobium</taxon>
    </lineage>
</organism>
<feature type="transmembrane region" description="Helical" evidence="1">
    <location>
        <begin position="110"/>
        <end position="133"/>
    </location>
</feature>
<evidence type="ECO:0000256" key="1">
    <source>
        <dbReference type="SAM" id="Phobius"/>
    </source>
</evidence>
<sequence length="148" mass="15147">MNLLARNLVSLASGVIFGFGLALSGMLDPARVRGFLDIFGAWDPSLAFVLGGAVAVSSIGYIISRTMTAPALDVAFHLPTTTSIDSPLLIGAGLFGIGWGISGLCPGPAIASLSLGIPATIVFTIAMIAGVAAHDHLFKARQNRQAAQ</sequence>
<keyword evidence="1" id="KW-0812">Transmembrane</keyword>
<geneLocation type="plasmid" evidence="3">
    <name>pbbpl7hg1</name>
</geneLocation>
<accession>A0A5P6PH44</accession>
<feature type="transmembrane region" description="Helical" evidence="1">
    <location>
        <begin position="84"/>
        <end position="104"/>
    </location>
</feature>
<dbReference type="AlphaFoldDB" id="A0A5P6PH44"/>
<reference evidence="3" key="1">
    <citation type="submission" date="2019-10" db="EMBL/GenBank/DDBJ databases">
        <title>Complete Genome Sequence of Bradyrhizobium betae type strain PL7HG1T.</title>
        <authorList>
            <person name="Bromfield E.S.P."/>
            <person name="Cloutier S."/>
        </authorList>
    </citation>
    <scope>NUCLEOTIDE SEQUENCE [LARGE SCALE GENOMIC DNA]</scope>
    <source>
        <strain evidence="3">PL7HG1</strain>
        <plasmid evidence="3">pbbpl7hg1</plasmid>
    </source>
</reference>
<dbReference type="InterPro" id="IPR046513">
    <property type="entry name" value="DUF6691"/>
</dbReference>
<dbReference type="KEGG" id="bbet:F8237_35385"/>
<keyword evidence="2" id="KW-0614">Plasmid</keyword>